<dbReference type="Proteomes" id="UP000587527">
    <property type="component" value="Unassembled WGS sequence"/>
</dbReference>
<name>A0A841BWW8_9ACTN</name>
<dbReference type="RefSeq" id="WP_184840407.1">
    <property type="nucleotide sequence ID" value="NZ_JACHMN010000002.1"/>
</dbReference>
<evidence type="ECO:0000313" key="3">
    <source>
        <dbReference type="Proteomes" id="UP000587527"/>
    </source>
</evidence>
<keyword evidence="3" id="KW-1185">Reference proteome</keyword>
<feature type="transmembrane region" description="Helical" evidence="1">
    <location>
        <begin position="6"/>
        <end position="30"/>
    </location>
</feature>
<dbReference type="EMBL" id="JACHMN010000002">
    <property type="protein sequence ID" value="MBB5871988.1"/>
    <property type="molecule type" value="Genomic_DNA"/>
</dbReference>
<proteinExistence type="predicted"/>
<feature type="transmembrane region" description="Helical" evidence="1">
    <location>
        <begin position="97"/>
        <end position="116"/>
    </location>
</feature>
<sequence length="309" mass="33823">MVSLSAGAIIVMGALCCGGLTGAVLGMFTLFGEARLGQIPPFAALVAVVFGGHAATSWWAVAARPGWWVVAGTQAPYVLAYAVGAPTWYFVRYPLGYVAWALAVAVAVSWLVVWYLREPRSSRRAVVFLSVLGVLVAGNAAGVAWIRWQATDGMGLLGQPEPWMAWRMAMSSSCLSGNEYHSDRTGTVRADCPTGPDGNYFAGEYDEDRWNRCAEAEAWEPFARWHEADKRHYSFTLHPSPDIWVTDGDTATTEVTVRVDHWGPFRVADGWTLSAWSETWQVEAHRVPLGGWKIARITVPAPIQVIPKP</sequence>
<keyword evidence="1" id="KW-0472">Membrane</keyword>
<feature type="transmembrane region" description="Helical" evidence="1">
    <location>
        <begin position="125"/>
        <end position="148"/>
    </location>
</feature>
<dbReference type="AlphaFoldDB" id="A0A841BWW8"/>
<comment type="caution">
    <text evidence="2">The sequence shown here is derived from an EMBL/GenBank/DDBJ whole genome shotgun (WGS) entry which is preliminary data.</text>
</comment>
<reference evidence="2 3" key="1">
    <citation type="submission" date="2020-08" db="EMBL/GenBank/DDBJ databases">
        <title>Sequencing the genomes of 1000 actinobacteria strains.</title>
        <authorList>
            <person name="Klenk H.-P."/>
        </authorList>
    </citation>
    <scope>NUCLEOTIDE SEQUENCE [LARGE SCALE GENOMIC DNA]</scope>
    <source>
        <strain evidence="2 3">DSM 45362</strain>
    </source>
</reference>
<keyword evidence="1" id="KW-1133">Transmembrane helix</keyword>
<accession>A0A841BWW8</accession>
<evidence type="ECO:0000313" key="2">
    <source>
        <dbReference type="EMBL" id="MBB5871988.1"/>
    </source>
</evidence>
<evidence type="ECO:0000256" key="1">
    <source>
        <dbReference type="SAM" id="Phobius"/>
    </source>
</evidence>
<feature type="transmembrane region" description="Helical" evidence="1">
    <location>
        <begin position="42"/>
        <end position="61"/>
    </location>
</feature>
<gene>
    <name evidence="2" type="ORF">F4553_005367</name>
</gene>
<organism evidence="2 3">
    <name type="scientific">Allocatelliglobosispora scoriae</name>
    <dbReference type="NCBI Taxonomy" id="643052"/>
    <lineage>
        <taxon>Bacteria</taxon>
        <taxon>Bacillati</taxon>
        <taxon>Actinomycetota</taxon>
        <taxon>Actinomycetes</taxon>
        <taxon>Micromonosporales</taxon>
        <taxon>Micromonosporaceae</taxon>
        <taxon>Allocatelliglobosispora</taxon>
    </lineage>
</organism>
<keyword evidence="1" id="KW-0812">Transmembrane</keyword>
<protein>
    <submittedName>
        <fullName evidence="2">Uncharacterized protein</fullName>
    </submittedName>
</protein>